<evidence type="ECO:0000313" key="1">
    <source>
        <dbReference type="EMBL" id="CAB4128006.1"/>
    </source>
</evidence>
<name>A0A6J5L3U6_9CAUD</name>
<gene>
    <name evidence="1" type="ORF">UFOVP114_2</name>
</gene>
<protein>
    <submittedName>
        <fullName evidence="1">Uncharacterized protein</fullName>
    </submittedName>
</protein>
<accession>A0A6J5L3U6</accession>
<reference evidence="1" key="1">
    <citation type="submission" date="2020-04" db="EMBL/GenBank/DDBJ databases">
        <authorList>
            <person name="Chiriac C."/>
            <person name="Salcher M."/>
            <person name="Ghai R."/>
            <person name="Kavagutti S V."/>
        </authorList>
    </citation>
    <scope>NUCLEOTIDE SEQUENCE</scope>
</reference>
<dbReference type="EMBL" id="LR796230">
    <property type="protein sequence ID" value="CAB4128006.1"/>
    <property type="molecule type" value="Genomic_DNA"/>
</dbReference>
<organism evidence="1">
    <name type="scientific">uncultured Caudovirales phage</name>
    <dbReference type="NCBI Taxonomy" id="2100421"/>
    <lineage>
        <taxon>Viruses</taxon>
        <taxon>Duplodnaviria</taxon>
        <taxon>Heunggongvirae</taxon>
        <taxon>Uroviricota</taxon>
        <taxon>Caudoviricetes</taxon>
        <taxon>Peduoviridae</taxon>
        <taxon>Maltschvirus</taxon>
        <taxon>Maltschvirus maltsch</taxon>
    </lineage>
</organism>
<proteinExistence type="predicted"/>
<sequence length="97" mass="11396">MSVACKTKGIGKHCRWEKPEVGHFNVTKSVFKVNGEIRLRVWYASAMSDRRTGFYVDRDRGKYWENLDTDTSLYSEGEARLWAEQYALRTWPDEVSK</sequence>